<gene>
    <name evidence="7" type="ORF">DUNSADRAFT_9325</name>
</gene>
<evidence type="ECO:0000313" key="7">
    <source>
        <dbReference type="EMBL" id="KAF5842066.1"/>
    </source>
</evidence>
<accession>A0ABQ7H5D2</accession>
<dbReference type="Gene3D" id="3.40.50.200">
    <property type="entry name" value="Peptidase S8/S53 domain"/>
    <property type="match status" value="1"/>
</dbReference>
<keyword evidence="4" id="KW-0720">Serine protease</keyword>
<protein>
    <submittedName>
        <fullName evidence="7">Peptidase S8/S53 domain-containing protein</fullName>
    </submittedName>
</protein>
<dbReference type="EMBL" id="MU069469">
    <property type="protein sequence ID" value="KAF5842066.1"/>
    <property type="molecule type" value="Genomic_DNA"/>
</dbReference>
<organism evidence="7 8">
    <name type="scientific">Dunaliella salina</name>
    <name type="common">Green alga</name>
    <name type="synonym">Protococcus salinus</name>
    <dbReference type="NCBI Taxonomy" id="3046"/>
    <lineage>
        <taxon>Eukaryota</taxon>
        <taxon>Viridiplantae</taxon>
        <taxon>Chlorophyta</taxon>
        <taxon>core chlorophytes</taxon>
        <taxon>Chlorophyceae</taxon>
        <taxon>CS clade</taxon>
        <taxon>Chlamydomonadales</taxon>
        <taxon>Dunaliellaceae</taxon>
        <taxon>Dunaliella</taxon>
    </lineage>
</organism>
<dbReference type="Proteomes" id="UP000815325">
    <property type="component" value="Unassembled WGS sequence"/>
</dbReference>
<dbReference type="PROSITE" id="PS00138">
    <property type="entry name" value="SUBTILASE_SER"/>
    <property type="match status" value="1"/>
</dbReference>
<dbReference type="InterPro" id="IPR050131">
    <property type="entry name" value="Peptidase_S8_subtilisin-like"/>
</dbReference>
<comment type="similarity">
    <text evidence="1 5">Belongs to the peptidase S8 family.</text>
</comment>
<comment type="caution">
    <text evidence="7">The sequence shown here is derived from an EMBL/GenBank/DDBJ whole genome shotgun (WGS) entry which is preliminary data.</text>
</comment>
<dbReference type="InterPro" id="IPR036852">
    <property type="entry name" value="Peptidase_S8/S53_dom_sf"/>
</dbReference>
<dbReference type="PROSITE" id="PS51892">
    <property type="entry name" value="SUBTILASE"/>
    <property type="match status" value="1"/>
</dbReference>
<evidence type="ECO:0000256" key="5">
    <source>
        <dbReference type="PROSITE-ProRule" id="PRU01240"/>
    </source>
</evidence>
<dbReference type="Pfam" id="PF00082">
    <property type="entry name" value="Peptidase_S8"/>
    <property type="match status" value="1"/>
</dbReference>
<evidence type="ECO:0000259" key="6">
    <source>
        <dbReference type="Pfam" id="PF00082"/>
    </source>
</evidence>
<dbReference type="PANTHER" id="PTHR43806:SF11">
    <property type="entry name" value="CEREVISIN-RELATED"/>
    <property type="match status" value="1"/>
</dbReference>
<keyword evidence="3" id="KW-0378">Hydrolase</keyword>
<evidence type="ECO:0000256" key="3">
    <source>
        <dbReference type="ARBA" id="ARBA00022801"/>
    </source>
</evidence>
<keyword evidence="8" id="KW-1185">Reference proteome</keyword>
<evidence type="ECO:0000256" key="4">
    <source>
        <dbReference type="ARBA" id="ARBA00022825"/>
    </source>
</evidence>
<evidence type="ECO:0000256" key="2">
    <source>
        <dbReference type="ARBA" id="ARBA00022670"/>
    </source>
</evidence>
<reference evidence="7" key="1">
    <citation type="submission" date="2017-08" db="EMBL/GenBank/DDBJ databases">
        <authorList>
            <person name="Polle J.E."/>
            <person name="Barry K."/>
            <person name="Cushman J."/>
            <person name="Schmutz J."/>
            <person name="Tran D."/>
            <person name="Hathwaick L.T."/>
            <person name="Yim W.C."/>
            <person name="Jenkins J."/>
            <person name="Mckie-Krisberg Z.M."/>
            <person name="Prochnik S."/>
            <person name="Lindquist E."/>
            <person name="Dockter R.B."/>
            <person name="Adam C."/>
            <person name="Molina H."/>
            <person name="Bunkerborg J."/>
            <person name="Jin E."/>
            <person name="Buchheim M."/>
            <person name="Magnuson J."/>
        </authorList>
    </citation>
    <scope>NUCLEOTIDE SEQUENCE</scope>
    <source>
        <strain evidence="7">CCAP 19/18</strain>
    </source>
</reference>
<dbReference type="InterPro" id="IPR023828">
    <property type="entry name" value="Peptidase_S8_Ser-AS"/>
</dbReference>
<dbReference type="PANTHER" id="PTHR43806">
    <property type="entry name" value="PEPTIDASE S8"/>
    <property type="match status" value="1"/>
</dbReference>
<sequence>MQVLGNGGSMDTLIAGLDWVAQNWDKVDPPIRAVSISLGCPCNISSLHDAVRTVAQNVVVVVAAGNENDNLYNYSPAMYPEVITVTAMDASTNEEASEFSNWASAEDKAKAETHVVSAPGVSVYSTVLNANWDDYSGTSFAAPHVSGMVARCFGYTYRCKDTGELKLAEGLCSSLGTDGIKIKEAIISAITSKAMNAGSQFRCDPLSDSCPTMNYYDYLAMAPYLDADGGGPQS</sequence>
<evidence type="ECO:0000256" key="1">
    <source>
        <dbReference type="ARBA" id="ARBA00011073"/>
    </source>
</evidence>
<name>A0ABQ7H5D2_DUNSA</name>
<evidence type="ECO:0000313" key="8">
    <source>
        <dbReference type="Proteomes" id="UP000815325"/>
    </source>
</evidence>
<proteinExistence type="inferred from homology"/>
<dbReference type="InterPro" id="IPR000209">
    <property type="entry name" value="Peptidase_S8/S53_dom"/>
</dbReference>
<keyword evidence="2" id="KW-0645">Protease</keyword>
<comment type="caution">
    <text evidence="5">Lacks conserved residue(s) required for the propagation of feature annotation.</text>
</comment>
<feature type="domain" description="Peptidase S8/S53" evidence="6">
    <location>
        <begin position="6"/>
        <end position="151"/>
    </location>
</feature>
<dbReference type="SUPFAM" id="SSF52743">
    <property type="entry name" value="Subtilisin-like"/>
    <property type="match status" value="1"/>
</dbReference>